<dbReference type="GO" id="GO:0016787">
    <property type="term" value="F:hydrolase activity"/>
    <property type="evidence" value="ECO:0007669"/>
    <property type="project" value="InterPro"/>
</dbReference>
<keyword evidence="3" id="KW-1185">Reference proteome</keyword>
<sequence>MLQDKGAEDAKPIISYLKSKGISAIGAAGFCWGEVKVPIAVLGAEFDKISPPELVKQFKDAASPEVDIRVKIFDGCAHGWTVRYDVEDAAVVKRAEEAHQDLLDWFNKYVK</sequence>
<dbReference type="PANTHER" id="PTHR17630">
    <property type="entry name" value="DIENELACTONE HYDROLASE"/>
    <property type="match status" value="1"/>
</dbReference>
<organism evidence="2 3">
    <name type="scientific">Stephania japonica</name>
    <dbReference type="NCBI Taxonomy" id="461633"/>
    <lineage>
        <taxon>Eukaryota</taxon>
        <taxon>Viridiplantae</taxon>
        <taxon>Streptophyta</taxon>
        <taxon>Embryophyta</taxon>
        <taxon>Tracheophyta</taxon>
        <taxon>Spermatophyta</taxon>
        <taxon>Magnoliopsida</taxon>
        <taxon>Ranunculales</taxon>
        <taxon>Menispermaceae</taxon>
        <taxon>Menispermoideae</taxon>
        <taxon>Cissampelideae</taxon>
        <taxon>Stephania</taxon>
    </lineage>
</organism>
<dbReference type="Proteomes" id="UP001417504">
    <property type="component" value="Unassembled WGS sequence"/>
</dbReference>
<comment type="caution">
    <text evidence="2">The sequence shown here is derived from an EMBL/GenBank/DDBJ whole genome shotgun (WGS) entry which is preliminary data.</text>
</comment>
<dbReference type="EMBL" id="JBBNAE010000002">
    <property type="protein sequence ID" value="KAK9146760.1"/>
    <property type="molecule type" value="Genomic_DNA"/>
</dbReference>
<protein>
    <recommendedName>
        <fullName evidence="1">Dienelactone hydrolase domain-containing protein</fullName>
    </recommendedName>
</protein>
<dbReference type="Gene3D" id="3.40.50.1820">
    <property type="entry name" value="alpha/beta hydrolase"/>
    <property type="match status" value="1"/>
</dbReference>
<evidence type="ECO:0000313" key="2">
    <source>
        <dbReference type="EMBL" id="KAK9146760.1"/>
    </source>
</evidence>
<feature type="domain" description="Dienelactone hydrolase" evidence="1">
    <location>
        <begin position="34"/>
        <end position="109"/>
    </location>
</feature>
<reference evidence="2 3" key="1">
    <citation type="submission" date="2024-01" db="EMBL/GenBank/DDBJ databases">
        <title>Genome assemblies of Stephania.</title>
        <authorList>
            <person name="Yang L."/>
        </authorList>
    </citation>
    <scope>NUCLEOTIDE SEQUENCE [LARGE SCALE GENOMIC DNA]</scope>
    <source>
        <strain evidence="2">QJT</strain>
        <tissue evidence="2">Leaf</tissue>
    </source>
</reference>
<dbReference type="InterPro" id="IPR002925">
    <property type="entry name" value="Dienelactn_hydro"/>
</dbReference>
<evidence type="ECO:0000313" key="3">
    <source>
        <dbReference type="Proteomes" id="UP001417504"/>
    </source>
</evidence>
<dbReference type="Pfam" id="PF01738">
    <property type="entry name" value="DLH"/>
    <property type="match status" value="1"/>
</dbReference>
<accession>A0AAP0K8U9</accession>
<dbReference type="SUPFAM" id="SSF53474">
    <property type="entry name" value="alpha/beta-Hydrolases"/>
    <property type="match status" value="1"/>
</dbReference>
<gene>
    <name evidence="2" type="ORF">Sjap_006663</name>
</gene>
<dbReference type="InterPro" id="IPR029058">
    <property type="entry name" value="AB_hydrolase_fold"/>
</dbReference>
<dbReference type="PANTHER" id="PTHR17630:SF44">
    <property type="entry name" value="PROTEIN AIM2"/>
    <property type="match status" value="1"/>
</dbReference>
<dbReference type="AlphaFoldDB" id="A0AAP0K8U9"/>
<name>A0AAP0K8U9_9MAGN</name>
<proteinExistence type="predicted"/>
<evidence type="ECO:0000259" key="1">
    <source>
        <dbReference type="Pfam" id="PF01738"/>
    </source>
</evidence>